<sequence>MKCMSWTLAAILAMSAPLSAQDLSYSNTQLSGRSFEYAVSDYHLCVSFTGENALTWTYISAPNGETGKSANETLDRKDLTSELILLSWTEASGANVVDVFDFSKMELNASYVTPDGQRFMSSAPIREVASCDGERSRVKAYNTNIKIVEALYSAFNTRDLTVFSEIMAPTLVNHPTHAGSEAGPEAMKRSIAQFLELIPDFSVENVDIITGDGKTVVRSIIRGTPKTSLFGYETNGQSFEVEATDILEIRNGKIQNIWHLENWLKALDQVVSVK</sequence>
<evidence type="ECO:0000313" key="3">
    <source>
        <dbReference type="EMBL" id="SFU14541.1"/>
    </source>
</evidence>
<gene>
    <name evidence="3" type="ORF">SAMN05444141_11012</name>
</gene>
<dbReference type="EMBL" id="FPBD01000010">
    <property type="protein sequence ID" value="SFU14541.1"/>
    <property type="molecule type" value="Genomic_DNA"/>
</dbReference>
<keyword evidence="1" id="KW-0732">Signal</keyword>
<feature type="signal peptide" evidence="1">
    <location>
        <begin position="1"/>
        <end position="20"/>
    </location>
</feature>
<keyword evidence="4" id="KW-1185">Reference proteome</keyword>
<dbReference type="InterPro" id="IPR009959">
    <property type="entry name" value="Cyclase_SnoaL-like"/>
</dbReference>
<name>A0A1I7DS60_9HYPH</name>
<reference evidence="4" key="1">
    <citation type="submission" date="2016-10" db="EMBL/GenBank/DDBJ databases">
        <authorList>
            <person name="Varghese N."/>
            <person name="Submissions S."/>
        </authorList>
    </citation>
    <scope>NUCLEOTIDE SEQUENCE [LARGE SCALE GENOMIC DNA]</scope>
    <source>
        <strain evidence="4">DSM 17465</strain>
    </source>
</reference>
<feature type="chain" id="PRO_5010354621" evidence="1">
    <location>
        <begin position="21"/>
        <end position="274"/>
    </location>
</feature>
<organism evidence="3 4">
    <name type="scientific">Pseudovibrio denitrificans</name>
    <dbReference type="NCBI Taxonomy" id="258256"/>
    <lineage>
        <taxon>Bacteria</taxon>
        <taxon>Pseudomonadati</taxon>
        <taxon>Pseudomonadota</taxon>
        <taxon>Alphaproteobacteria</taxon>
        <taxon>Hyphomicrobiales</taxon>
        <taxon>Stappiaceae</taxon>
        <taxon>Pseudovibrio</taxon>
    </lineage>
</organism>
<protein>
    <submittedName>
        <fullName evidence="3">Predicted ester cyclase</fullName>
    </submittedName>
</protein>
<proteinExistence type="predicted"/>
<evidence type="ECO:0000259" key="2">
    <source>
        <dbReference type="Pfam" id="PF22036"/>
    </source>
</evidence>
<evidence type="ECO:0000256" key="1">
    <source>
        <dbReference type="SAM" id="SignalP"/>
    </source>
</evidence>
<dbReference type="InterPro" id="IPR053892">
    <property type="entry name" value="MoaF-like"/>
</dbReference>
<dbReference type="PANTHER" id="PTHR38436">
    <property type="entry name" value="POLYKETIDE CYCLASE SNOAL-LIKE DOMAIN"/>
    <property type="match status" value="1"/>
</dbReference>
<evidence type="ECO:0000313" key="4">
    <source>
        <dbReference type="Proteomes" id="UP000183371"/>
    </source>
</evidence>
<dbReference type="SUPFAM" id="SSF54427">
    <property type="entry name" value="NTF2-like"/>
    <property type="match status" value="1"/>
</dbReference>
<dbReference type="PANTHER" id="PTHR38436:SF1">
    <property type="entry name" value="ESTER CYCLASE"/>
    <property type="match status" value="1"/>
</dbReference>
<dbReference type="GO" id="GO:0030638">
    <property type="term" value="P:polyketide metabolic process"/>
    <property type="evidence" value="ECO:0007669"/>
    <property type="project" value="InterPro"/>
</dbReference>
<accession>A0A1I7DS60</accession>
<feature type="domain" description="MoaF-like" evidence="2">
    <location>
        <begin position="32"/>
        <end position="119"/>
    </location>
</feature>
<dbReference type="AlphaFoldDB" id="A0A1I7DS60"/>
<dbReference type="Gene3D" id="3.10.450.50">
    <property type="match status" value="1"/>
</dbReference>
<dbReference type="Proteomes" id="UP000183371">
    <property type="component" value="Unassembled WGS sequence"/>
</dbReference>
<dbReference type="InterPro" id="IPR032710">
    <property type="entry name" value="NTF2-like_dom_sf"/>
</dbReference>
<dbReference type="Pfam" id="PF07366">
    <property type="entry name" value="SnoaL"/>
    <property type="match status" value="1"/>
</dbReference>
<dbReference type="Pfam" id="PF22036">
    <property type="entry name" value="MoaF_like"/>
    <property type="match status" value="1"/>
</dbReference>